<feature type="transmembrane region" description="Helical" evidence="25">
    <location>
        <begin position="228"/>
        <end position="248"/>
    </location>
</feature>
<dbReference type="InterPro" id="IPR020846">
    <property type="entry name" value="MFS_dom"/>
</dbReference>
<dbReference type="RefSeq" id="WP_013513355.1">
    <property type="nucleotide sequence ID" value="NC_014844.1"/>
</dbReference>
<evidence type="ECO:0000256" key="7">
    <source>
        <dbReference type="ARBA" id="ARBA00023228"/>
    </source>
</evidence>
<evidence type="ECO:0000256" key="19">
    <source>
        <dbReference type="ARBA" id="ARBA00044919"/>
    </source>
</evidence>
<keyword evidence="6 25" id="KW-0472">Membrane</keyword>
<evidence type="ECO:0000256" key="23">
    <source>
        <dbReference type="ARBA" id="ARBA00045709"/>
    </source>
</evidence>
<dbReference type="EMBL" id="CP002431">
    <property type="protein sequence ID" value="ADU61418.1"/>
    <property type="molecule type" value="Genomic_DNA"/>
</dbReference>
<organism evidence="27 28">
    <name type="scientific">Pseudodesulfovibrio aespoeensis (strain ATCC 700646 / DSM 10631 / Aspo-2)</name>
    <name type="common">Desulfovibrio aespoeensis</name>
    <dbReference type="NCBI Taxonomy" id="643562"/>
    <lineage>
        <taxon>Bacteria</taxon>
        <taxon>Pseudomonadati</taxon>
        <taxon>Thermodesulfobacteriota</taxon>
        <taxon>Desulfovibrionia</taxon>
        <taxon>Desulfovibrionales</taxon>
        <taxon>Desulfovibrionaceae</taxon>
    </lineage>
</organism>
<comment type="catalytic activity">
    <reaction evidence="12">
        <text>L-lysyl-L-alpha-amino acid(out) = L-lysyl-L-alpha-amino acid(in)</text>
        <dbReference type="Rhea" id="RHEA:79387"/>
        <dbReference type="ChEBI" id="CHEBI:229965"/>
    </reaction>
</comment>
<evidence type="ECO:0000256" key="16">
    <source>
        <dbReference type="ARBA" id="ARBA00044900"/>
    </source>
</evidence>
<dbReference type="HOGENOM" id="CLU_001265_62_1_7"/>
<evidence type="ECO:0000256" key="22">
    <source>
        <dbReference type="ARBA" id="ARBA00045018"/>
    </source>
</evidence>
<evidence type="ECO:0000256" key="9">
    <source>
        <dbReference type="ARBA" id="ARBA00044878"/>
    </source>
</evidence>
<evidence type="ECO:0000256" key="5">
    <source>
        <dbReference type="ARBA" id="ARBA00022989"/>
    </source>
</evidence>
<evidence type="ECO:0000256" key="25">
    <source>
        <dbReference type="SAM" id="Phobius"/>
    </source>
</evidence>
<evidence type="ECO:0000256" key="10">
    <source>
        <dbReference type="ARBA" id="ARBA00044881"/>
    </source>
</evidence>
<evidence type="ECO:0000256" key="2">
    <source>
        <dbReference type="ARBA" id="ARBA00008335"/>
    </source>
</evidence>
<keyword evidence="5 25" id="KW-1133">Transmembrane helix</keyword>
<dbReference type="GO" id="GO:0022857">
    <property type="term" value="F:transmembrane transporter activity"/>
    <property type="evidence" value="ECO:0007669"/>
    <property type="project" value="InterPro"/>
</dbReference>
<accession>E6VX12</accession>
<feature type="transmembrane region" description="Helical" evidence="25">
    <location>
        <begin position="165"/>
        <end position="187"/>
    </location>
</feature>
<dbReference type="Proteomes" id="UP000002191">
    <property type="component" value="Chromosome"/>
</dbReference>
<evidence type="ECO:0000256" key="20">
    <source>
        <dbReference type="ARBA" id="ARBA00044924"/>
    </source>
</evidence>
<evidence type="ECO:0000313" key="28">
    <source>
        <dbReference type="Proteomes" id="UP000002191"/>
    </source>
</evidence>
<comment type="catalytic activity">
    <reaction evidence="15">
        <text>L-arginyl-L-alpha-amino acid(out) = L-arginyl-L-alpha-amino acid(in)</text>
        <dbReference type="Rhea" id="RHEA:79371"/>
        <dbReference type="ChEBI" id="CHEBI:84315"/>
    </reaction>
</comment>
<dbReference type="InterPro" id="IPR011701">
    <property type="entry name" value="MFS"/>
</dbReference>
<evidence type="ECO:0000313" key="27">
    <source>
        <dbReference type="EMBL" id="ADU61418.1"/>
    </source>
</evidence>
<evidence type="ECO:0000256" key="6">
    <source>
        <dbReference type="ARBA" id="ARBA00023136"/>
    </source>
</evidence>
<comment type="catalytic activity">
    <reaction evidence="18">
        <text>L-histidyl-L-alpha-amino acid(out) = L-histidyl-L-alpha-amino acid(in)</text>
        <dbReference type="Rhea" id="RHEA:79379"/>
        <dbReference type="ChEBI" id="CHEBI:229964"/>
    </reaction>
</comment>
<dbReference type="AlphaFoldDB" id="E6VX12"/>
<comment type="catalytic activity">
    <reaction evidence="20">
        <text>L-lysyl-glycine(out) = L-lysyl-glycine(in)</text>
        <dbReference type="Rhea" id="RHEA:79407"/>
        <dbReference type="ChEBI" id="CHEBI:191202"/>
    </reaction>
</comment>
<evidence type="ECO:0000256" key="15">
    <source>
        <dbReference type="ARBA" id="ARBA00044899"/>
    </source>
</evidence>
<comment type="catalytic activity">
    <reaction evidence="11">
        <text>L-alpha-aminoacyl-L-histidine(out) = L-alpha-aminoacyl-L-histidine(in)</text>
        <dbReference type="Rhea" id="RHEA:79375"/>
        <dbReference type="ChEBI" id="CHEBI:229967"/>
    </reaction>
</comment>
<dbReference type="InterPro" id="IPR036259">
    <property type="entry name" value="MFS_trans_sf"/>
</dbReference>
<sequence length="429" mass="45425">MPRDRRTRQGLLIFLLLCLAYLFVPFHRVSPAIMAVDIMADMHLGAPAMGVLASTFFFIFGAMQLPSGLLADSFGPRRTLPLFFGLAGLGAILFGLSGSVAGLLAGRALMGFGLSVVFICGIKLISRWFPPEAFARMSGIYLGMGGVGLILGSGPMAVLCSLVGWRTALILCGGVGLAVAVALWLWVRDTPEQAGLAAPYPGHEPAPEGMSAAALWASVRRICASRDFWFIAVWFFCQFSLHMSFGGLWGGPFLMDVHHMTKSETGGVLIMMGIGMLAGGPLAGWLSDSVFRARKPVMLLNALGMVGLFALLALAGDTLPGWSMYVWFFCLAAFGMGSLSVGFASVRDLFGVEATGTGGGLLNTLPSFGVALFQPVTGWILEIHGRNPDGGFTFQGYSMSCVLYIGVALIGVFGALLAREPMARPDGGR</sequence>
<dbReference type="PROSITE" id="PS50850">
    <property type="entry name" value="MFS"/>
    <property type="match status" value="1"/>
</dbReference>
<evidence type="ECO:0000256" key="3">
    <source>
        <dbReference type="ARBA" id="ARBA00022448"/>
    </source>
</evidence>
<evidence type="ECO:0000256" key="24">
    <source>
        <dbReference type="ARBA" id="ARBA00046376"/>
    </source>
</evidence>
<comment type="subcellular location">
    <subcellularLocation>
        <location evidence="1">Lysosome membrane</location>
        <topology evidence="1">Multi-pass membrane protein</topology>
    </subcellularLocation>
</comment>
<keyword evidence="28" id="KW-1185">Reference proteome</keyword>
<comment type="catalytic activity">
    <reaction evidence="16">
        <text>L-lysyl-L-lysine(out) = L-lysyl-L-lysine(in)</text>
        <dbReference type="Rhea" id="RHEA:79403"/>
        <dbReference type="ChEBI" id="CHEBI:229956"/>
    </reaction>
</comment>
<gene>
    <name evidence="27" type="ordered locus">Daes_0393</name>
</gene>
<feature type="transmembrane region" description="Helical" evidence="25">
    <location>
        <begin position="322"/>
        <end position="346"/>
    </location>
</feature>
<feature type="domain" description="Major facilitator superfamily (MFS) profile" evidence="26">
    <location>
        <begin position="13"/>
        <end position="423"/>
    </location>
</feature>
<feature type="transmembrane region" description="Helical" evidence="25">
    <location>
        <begin position="397"/>
        <end position="418"/>
    </location>
</feature>
<dbReference type="STRING" id="643562.Daes_0393"/>
<dbReference type="PANTHER" id="PTHR23512">
    <property type="entry name" value="MAJOR FACILITATOR SUPERFAMILY DOMAIN-CONTAINING PROTEIN 1"/>
    <property type="match status" value="1"/>
</dbReference>
<evidence type="ECO:0000256" key="4">
    <source>
        <dbReference type="ARBA" id="ARBA00022692"/>
    </source>
</evidence>
<feature type="transmembrane region" description="Helical" evidence="25">
    <location>
        <begin position="108"/>
        <end position="126"/>
    </location>
</feature>
<dbReference type="eggNOG" id="COG2271">
    <property type="taxonomic scope" value="Bacteria"/>
</dbReference>
<comment type="catalytic activity">
    <reaction evidence="9">
        <text>L-histidyl-glycine(out) = L-histidyl-glycine(in)</text>
        <dbReference type="Rhea" id="RHEA:79395"/>
        <dbReference type="ChEBI" id="CHEBI:229957"/>
    </reaction>
</comment>
<keyword evidence="3" id="KW-0813">Transport</keyword>
<dbReference type="InterPro" id="IPR052187">
    <property type="entry name" value="MFSD1"/>
</dbReference>
<feature type="transmembrane region" description="Helical" evidence="25">
    <location>
        <begin position="298"/>
        <end position="316"/>
    </location>
</feature>
<feature type="transmembrane region" description="Helical" evidence="25">
    <location>
        <begin position="82"/>
        <end position="102"/>
    </location>
</feature>
<reference evidence="28" key="1">
    <citation type="submission" date="2010-12" db="EMBL/GenBank/DDBJ databases">
        <title>Complete sequence of Desulfovibrio aespoeensis Aspo-2.</title>
        <authorList>
            <consortium name="US DOE Joint Genome Institute"/>
            <person name="Lucas S."/>
            <person name="Copeland A."/>
            <person name="Lapidus A."/>
            <person name="Cheng J.-F."/>
            <person name="Goodwin L."/>
            <person name="Pitluck S."/>
            <person name="Chertkov O."/>
            <person name="Misra M."/>
            <person name="Detter J.C."/>
            <person name="Han C."/>
            <person name="Tapia R."/>
            <person name="Land M."/>
            <person name="Hauser L."/>
            <person name="Kyrpides N."/>
            <person name="Ivanova N."/>
            <person name="Ovchinnikova G."/>
            <person name="Pedersen K."/>
            <person name="Jagevall S."/>
            <person name="Hazen T."/>
            <person name="Woyke T."/>
        </authorList>
    </citation>
    <scope>NUCLEOTIDE SEQUENCE [LARGE SCALE GENOMIC DNA]</scope>
    <source>
        <strain evidence="28">ATCC 700646 / DSM 10631 / Aspo-2</strain>
    </source>
</reference>
<reference evidence="27 28" key="2">
    <citation type="journal article" date="2014" name="Genome Announc.">
        <title>Complete Genome Sequence of the Subsurface, Mesophilic Sulfate-Reducing Bacterium Desulfovibrio aespoeensis Aspo-2.</title>
        <authorList>
            <person name="Pedersen K."/>
            <person name="Bengtsson A."/>
            <person name="Edlund J."/>
            <person name="Rabe L."/>
            <person name="Hazen T."/>
            <person name="Chakraborty R."/>
            <person name="Goodwin L."/>
            <person name="Shapiro N."/>
        </authorList>
    </citation>
    <scope>NUCLEOTIDE SEQUENCE [LARGE SCALE GENOMIC DNA]</scope>
    <source>
        <strain evidence="28">ATCC 700646 / DSM 10631 / Aspo-2</strain>
    </source>
</reference>
<feature type="transmembrane region" description="Helical" evidence="25">
    <location>
        <begin position="358"/>
        <end position="377"/>
    </location>
</feature>
<evidence type="ECO:0000256" key="11">
    <source>
        <dbReference type="ARBA" id="ARBA00044884"/>
    </source>
</evidence>
<dbReference type="PANTHER" id="PTHR23512:SF3">
    <property type="entry name" value="MAJOR FACILITATOR SUPERFAMILY DOMAIN-CONTAINING PROTEIN 1"/>
    <property type="match status" value="1"/>
</dbReference>
<evidence type="ECO:0000256" key="17">
    <source>
        <dbReference type="ARBA" id="ARBA00044903"/>
    </source>
</evidence>
<keyword evidence="7" id="KW-0458">Lysosome</keyword>
<name>E6VX12_PSEA9</name>
<evidence type="ECO:0000256" key="14">
    <source>
        <dbReference type="ARBA" id="ARBA00044898"/>
    </source>
</evidence>
<dbReference type="Gene3D" id="1.20.1250.20">
    <property type="entry name" value="MFS general substrate transporter like domains"/>
    <property type="match status" value="2"/>
</dbReference>
<evidence type="ECO:0000256" key="13">
    <source>
        <dbReference type="ARBA" id="ARBA00044893"/>
    </source>
</evidence>
<dbReference type="KEGG" id="das:Daes_0393"/>
<comment type="catalytic activity">
    <reaction evidence="13">
        <text>L-alpha-aminoacyl-L-lysine(out) = L-alpha-aminoacyl-L-lysine(in)</text>
        <dbReference type="Rhea" id="RHEA:79383"/>
        <dbReference type="ChEBI" id="CHEBI:229966"/>
    </reaction>
</comment>
<keyword evidence="4 25" id="KW-0812">Transmembrane</keyword>
<comment type="catalytic activity">
    <reaction evidence="10">
        <text>L-alpha-aminoacyl-L-arginine(out) = L-alpha-aminoacyl-L-arginine(in)</text>
        <dbReference type="Rhea" id="RHEA:79367"/>
        <dbReference type="ChEBI" id="CHEBI:229968"/>
    </reaction>
</comment>
<comment type="catalytic activity">
    <reaction evidence="14">
        <text>L-aspartyl-L-lysine(out) = L-aspartyl-L-lysine(in)</text>
        <dbReference type="Rhea" id="RHEA:79411"/>
        <dbReference type="ChEBI" id="CHEBI:229953"/>
    </reaction>
</comment>
<evidence type="ECO:0000256" key="8">
    <source>
        <dbReference type="ARBA" id="ARBA00044876"/>
    </source>
</evidence>
<dbReference type="OrthoDB" id="5315372at2"/>
<comment type="catalytic activity">
    <reaction evidence="17">
        <text>L-arginyl-glycine(out) = L-arginyl-glycine(in)</text>
        <dbReference type="Rhea" id="RHEA:79391"/>
        <dbReference type="ChEBI" id="CHEBI:229955"/>
    </reaction>
</comment>
<protein>
    <recommendedName>
        <fullName evidence="21">Lysosomal dipeptide transporter MFSD1</fullName>
    </recommendedName>
    <alternativeName>
        <fullName evidence="22">Major facilitator superfamily domain-containing protein 1</fullName>
    </alternativeName>
</protein>
<feature type="transmembrane region" description="Helical" evidence="25">
    <location>
        <begin position="138"/>
        <end position="159"/>
    </location>
</feature>
<evidence type="ECO:0000259" key="26">
    <source>
        <dbReference type="PROSITE" id="PS50850"/>
    </source>
</evidence>
<dbReference type="Pfam" id="PF07690">
    <property type="entry name" value="MFS_1"/>
    <property type="match status" value="1"/>
</dbReference>
<comment type="similarity">
    <text evidence="2">Belongs to the major facilitator superfamily.</text>
</comment>
<feature type="transmembrane region" description="Helical" evidence="25">
    <location>
        <begin position="51"/>
        <end position="70"/>
    </location>
</feature>
<evidence type="ECO:0000256" key="21">
    <source>
        <dbReference type="ARBA" id="ARBA00044985"/>
    </source>
</evidence>
<evidence type="ECO:0000256" key="1">
    <source>
        <dbReference type="ARBA" id="ARBA00004155"/>
    </source>
</evidence>
<comment type="catalytic activity">
    <reaction evidence="8">
        <text>L-lysyl-L-alanine(out) = L-lysyl-L-alanine(in)</text>
        <dbReference type="Rhea" id="RHEA:79399"/>
        <dbReference type="ChEBI" id="CHEBI:229954"/>
    </reaction>
</comment>
<dbReference type="GO" id="GO:0005765">
    <property type="term" value="C:lysosomal membrane"/>
    <property type="evidence" value="ECO:0007669"/>
    <property type="project" value="UniProtKB-SubCell"/>
</dbReference>
<proteinExistence type="inferred from homology"/>
<evidence type="ECO:0000256" key="18">
    <source>
        <dbReference type="ARBA" id="ARBA00044912"/>
    </source>
</evidence>
<comment type="catalytic activity">
    <reaction evidence="19">
        <text>L-alanyl-L-lysine(out) = L-alanyl-L-lysine(in)</text>
        <dbReference type="Rhea" id="RHEA:79415"/>
        <dbReference type="ChEBI" id="CHEBI:192470"/>
    </reaction>
</comment>
<comment type="subunit">
    <text evidence="24">Homodimer. Interacts with lysosomal protein GLMP (via lumenal domain); the interaction starts while both proteins are still in the endoplasmic reticulum and is required for stabilization of MFSD1 in lysosomes but has no direct effect on its targeting to lysosomes or transporter activity.</text>
</comment>
<dbReference type="SUPFAM" id="SSF103473">
    <property type="entry name" value="MFS general substrate transporter"/>
    <property type="match status" value="1"/>
</dbReference>
<comment type="function">
    <text evidence="23">Lysosomal dipeptide uniporter that selectively exports lysine, arginine or histidine-containing dipeptides with a net positive charge from the lysosome lumen into the cytosol. Could play a role in a specific type of protein O-glycosylation indirectly regulating macrophages migration and tissue invasion. Also essential for liver homeostasis.</text>
</comment>
<evidence type="ECO:0000256" key="12">
    <source>
        <dbReference type="ARBA" id="ARBA00044891"/>
    </source>
</evidence>
<feature type="transmembrane region" description="Helical" evidence="25">
    <location>
        <begin position="268"/>
        <end position="286"/>
    </location>
</feature>